<feature type="coiled-coil region" evidence="1">
    <location>
        <begin position="578"/>
        <end position="612"/>
    </location>
</feature>
<gene>
    <name evidence="5" type="ORF">QTP70_011911</name>
</gene>
<dbReference type="InterPro" id="IPR038717">
    <property type="entry name" value="Tc1-like_DDE_dom"/>
</dbReference>
<dbReference type="PANTHER" id="PTHR23227:SF83">
    <property type="entry name" value="ENDONUCLEASE_EXONUCLEASE_PHOSPHATASE DOMAIN-CONTAINING PROTEIN"/>
    <property type="match status" value="1"/>
</dbReference>
<dbReference type="AlphaFoldDB" id="A0AAE0PZ49"/>
<dbReference type="InterPro" id="IPR036397">
    <property type="entry name" value="RNaseH_sf"/>
</dbReference>
<evidence type="ECO:0000259" key="3">
    <source>
        <dbReference type="Pfam" id="PF03372"/>
    </source>
</evidence>
<dbReference type="Pfam" id="PF13358">
    <property type="entry name" value="DDE_3"/>
    <property type="match status" value="1"/>
</dbReference>
<feature type="region of interest" description="Disordered" evidence="2">
    <location>
        <begin position="1"/>
        <end position="56"/>
    </location>
</feature>
<dbReference type="GO" id="GO:0003824">
    <property type="term" value="F:catalytic activity"/>
    <property type="evidence" value="ECO:0007669"/>
    <property type="project" value="InterPro"/>
</dbReference>
<proteinExistence type="predicted"/>
<dbReference type="InterPro" id="IPR036691">
    <property type="entry name" value="Endo/exonu/phosph_ase_sf"/>
</dbReference>
<sequence length="649" mass="75582">MEQWSGRPTKITPRAQQQLVQEVTKDPTTTSKELQASHASVKQDNDPKHTSKSTSEWLKKNKMKTLEWPSQSPDLNPIEMLWHDLKKVVHARKPSNVAELQQFCKDEWAKIPPQCCNRLIASYGKRLIAVVAAKGWNLKVNDLSELGSESEFQDFFLPTMQPMSTLMQHHEDGAGETHKPQEDMNSLILDIKTEPDLLDIDSFVYSDEREDLLSSKDRWDCDSEQEDEFTLEECDDGRSTLTIIKKEPLEEELSLCGELPSTCKPESIEISNSEEEEECDISLEESEVVNMTGKCRELADMMERRKVDILCVQETRWKGSKARSIGAGFKLFYYGVDSKRNGVGVVLKEEFVRNVMEVGCELEERERFWSEIKELMESIPTGERVVMGADFNGHVGEGNTGDEEVMGKSGVKERNLEGQMVVDFAKRMDMAVVNTYFQKREQHRVTYKSGGRRTRVDYILCRRGNLKEISDCKVVVGESVARQHRMVMCKTKRSKIEIEKKTKWWKLKKEECCEEFRQKLRQALGGQVVLPDDWETTAEVIRETGRKVLGVSSGRRKEDMETWWWNEEVQDSIQRKRLTKKKWDMDRTEENRQEYKELQRRVKREVSKAKQKAYDELYTRLDTREGEKDLYRLARQRDRDGKDMQQVSY</sequence>
<feature type="compositionally biased region" description="Polar residues" evidence="2">
    <location>
        <begin position="14"/>
        <end position="40"/>
    </location>
</feature>
<feature type="domain" description="Tc1-like transposase DDE" evidence="4">
    <location>
        <begin position="38"/>
        <end position="100"/>
    </location>
</feature>
<evidence type="ECO:0000313" key="6">
    <source>
        <dbReference type="Proteomes" id="UP001274896"/>
    </source>
</evidence>
<dbReference type="SUPFAM" id="SSF56219">
    <property type="entry name" value="DNase I-like"/>
    <property type="match status" value="1"/>
</dbReference>
<dbReference type="Proteomes" id="UP001274896">
    <property type="component" value="Unassembled WGS sequence"/>
</dbReference>
<reference evidence="5" key="1">
    <citation type="submission" date="2023-06" db="EMBL/GenBank/DDBJ databases">
        <title>Male Hemibagrus guttatus genome.</title>
        <authorList>
            <person name="Bian C."/>
        </authorList>
    </citation>
    <scope>NUCLEOTIDE SEQUENCE</scope>
    <source>
        <strain evidence="5">Male_cb2023</strain>
        <tissue evidence="5">Muscle</tissue>
    </source>
</reference>
<evidence type="ECO:0000256" key="2">
    <source>
        <dbReference type="SAM" id="MobiDB-lite"/>
    </source>
</evidence>
<dbReference type="Gene3D" id="3.30.420.10">
    <property type="entry name" value="Ribonuclease H-like superfamily/Ribonuclease H"/>
    <property type="match status" value="1"/>
</dbReference>
<accession>A0AAE0PZ49</accession>
<evidence type="ECO:0000259" key="4">
    <source>
        <dbReference type="Pfam" id="PF13358"/>
    </source>
</evidence>
<keyword evidence="1" id="KW-0175">Coiled coil</keyword>
<dbReference type="InterPro" id="IPR005135">
    <property type="entry name" value="Endo/exonuclease/phosphatase"/>
</dbReference>
<dbReference type="GO" id="GO:0003676">
    <property type="term" value="F:nucleic acid binding"/>
    <property type="evidence" value="ECO:0007669"/>
    <property type="project" value="InterPro"/>
</dbReference>
<protein>
    <recommendedName>
        <fullName evidence="7">Tc1-like transposase DDE domain-containing protein</fullName>
    </recommendedName>
</protein>
<dbReference type="EMBL" id="JAUCMX010000025">
    <property type="protein sequence ID" value="KAK3510649.1"/>
    <property type="molecule type" value="Genomic_DNA"/>
</dbReference>
<dbReference type="PANTHER" id="PTHR23227">
    <property type="entry name" value="BUCENTAUR RELATED"/>
    <property type="match status" value="1"/>
</dbReference>
<organism evidence="5 6">
    <name type="scientific">Hemibagrus guttatus</name>
    <dbReference type="NCBI Taxonomy" id="175788"/>
    <lineage>
        <taxon>Eukaryota</taxon>
        <taxon>Metazoa</taxon>
        <taxon>Chordata</taxon>
        <taxon>Craniata</taxon>
        <taxon>Vertebrata</taxon>
        <taxon>Euteleostomi</taxon>
        <taxon>Actinopterygii</taxon>
        <taxon>Neopterygii</taxon>
        <taxon>Teleostei</taxon>
        <taxon>Ostariophysi</taxon>
        <taxon>Siluriformes</taxon>
        <taxon>Bagridae</taxon>
        <taxon>Hemibagrus</taxon>
    </lineage>
</organism>
<dbReference type="Pfam" id="PF03372">
    <property type="entry name" value="Exo_endo_phos"/>
    <property type="match status" value="1"/>
</dbReference>
<dbReference type="InterPro" id="IPR027124">
    <property type="entry name" value="Swc5/CFDP1/2"/>
</dbReference>
<keyword evidence="6" id="KW-1185">Reference proteome</keyword>
<feature type="domain" description="Endonuclease/exonuclease/phosphatase" evidence="3">
    <location>
        <begin position="297"/>
        <end position="466"/>
    </location>
</feature>
<evidence type="ECO:0000313" key="5">
    <source>
        <dbReference type="EMBL" id="KAK3510649.1"/>
    </source>
</evidence>
<evidence type="ECO:0008006" key="7">
    <source>
        <dbReference type="Google" id="ProtNLM"/>
    </source>
</evidence>
<evidence type="ECO:0000256" key="1">
    <source>
        <dbReference type="SAM" id="Coils"/>
    </source>
</evidence>
<name>A0AAE0PZ49_9TELE</name>
<comment type="caution">
    <text evidence="5">The sequence shown here is derived from an EMBL/GenBank/DDBJ whole genome shotgun (WGS) entry which is preliminary data.</text>
</comment>
<dbReference type="Gene3D" id="3.60.10.10">
    <property type="entry name" value="Endonuclease/exonuclease/phosphatase"/>
    <property type="match status" value="1"/>
</dbReference>